<comment type="caution">
    <text evidence="2">The sequence shown here is derived from an EMBL/GenBank/DDBJ whole genome shotgun (WGS) entry which is preliminary data.</text>
</comment>
<feature type="region of interest" description="Disordered" evidence="1">
    <location>
        <begin position="1558"/>
        <end position="1580"/>
    </location>
</feature>
<feature type="region of interest" description="Disordered" evidence="1">
    <location>
        <begin position="771"/>
        <end position="1153"/>
    </location>
</feature>
<dbReference type="PANTHER" id="PTHR46528:SF1">
    <property type="entry name" value="PROTEIN SON"/>
    <property type="match status" value="1"/>
</dbReference>
<dbReference type="PANTHER" id="PTHR46528">
    <property type="entry name" value="PROTEIN SON"/>
    <property type="match status" value="1"/>
</dbReference>
<feature type="region of interest" description="Disordered" evidence="1">
    <location>
        <begin position="1375"/>
        <end position="1411"/>
    </location>
</feature>
<protein>
    <submittedName>
        <fullName evidence="2">Uncharacterized protein</fullName>
    </submittedName>
</protein>
<feature type="compositionally biased region" description="Basic and acidic residues" evidence="1">
    <location>
        <begin position="779"/>
        <end position="792"/>
    </location>
</feature>
<dbReference type="SUPFAM" id="SSF48371">
    <property type="entry name" value="ARM repeat"/>
    <property type="match status" value="2"/>
</dbReference>
<feature type="compositionally biased region" description="Polar residues" evidence="1">
    <location>
        <begin position="1233"/>
        <end position="1262"/>
    </location>
</feature>
<dbReference type="EMBL" id="CAXAMN010024829">
    <property type="protein sequence ID" value="CAK9090321.1"/>
    <property type="molecule type" value="Genomic_DNA"/>
</dbReference>
<feature type="compositionally biased region" description="Basic and acidic residues" evidence="1">
    <location>
        <begin position="825"/>
        <end position="965"/>
    </location>
</feature>
<keyword evidence="3" id="KW-1185">Reference proteome</keyword>
<dbReference type="InterPro" id="IPR032922">
    <property type="entry name" value="SON"/>
</dbReference>
<feature type="compositionally biased region" description="Basic and acidic residues" evidence="1">
    <location>
        <begin position="1094"/>
        <end position="1107"/>
    </location>
</feature>
<feature type="compositionally biased region" description="Basic and acidic residues" evidence="1">
    <location>
        <begin position="1015"/>
        <end position="1051"/>
    </location>
</feature>
<feature type="region of interest" description="Disordered" evidence="1">
    <location>
        <begin position="1192"/>
        <end position="1278"/>
    </location>
</feature>
<sequence>MVSQLCKGGACGDAFAPRVEKVLQRCLERSQHDGKVLYWGLWAVQQLHGVKSLLATLQYSCSRDHFNEKVVQSTLRSLSDLAWEGDQAGLELVVEVIQSVISAMRKIADQDPNSHLLNDGAFTLGKAAQIAACEKHEGIPQLKEAALHSSNILLELMSMKVQDAALCRTVLEALGELLEASGRPSAVRSRICEGLFAGSCGNAGSGVIGAGLLSKVSAEHASNTKLQGVIMWLAGLAHGVTAIVREMSMNQSCYGVQLAALRAIAAIFYQLEANSDSVELAARAACIPAVLAAMASFPENLVMWKTACYTLNAVVQHGLDHIVQKEQLLSCLQGAAKALSIAQGQEHRSNYRDEASYLREEAVKLIAAVCITCPDFRLHLGDCKVPLAQALEAAVDRLQDDPERLAEEVEVLQHNLIALVYISGPEEILVRCLQRWGAKSSLVRACADVVAELVRRNAPMCEEMQRGPVNAELAAAVQGLATSNAGLFHSAHLLLQAEPRPMTKPRSQLRRFASFELGFCSKKGPLAGAQKRSKALKLSFSRLFPSRELCSKVHQGLQLLMEMLRATWSCHEKDLCVPQDLAAFLHVDLLAERRRGKPVSSLCLCKDASAQVCVLLCETVAFPKGTPKGGETGMVCHWYVTMEGNTKTAHLPSEIFRPNAAGGSIQLDWCAFLVLDAGAKADVRLTVADLAGNHLGAHFGTTNHLANSDQFDIRTLKLENVDGVVATMTVHAAAQVRWTSASAPRREPGSCEFLIAEDAQAAHIWKFLFPNRAPPTKSTRSELKPIKEEEVSPAKAEAAGEEEGEGEEEDVEEEEQEEDPLVDEVPAHGEAKNKDEKETGARKATEDEARVERKKREEEAERHAREAADREAKEKEAREREEAERRAEREAKELEAKRKAKEREVREREEAEKAEQEAREREAREREERQAKERDTRDLEAKHAGKGAKDAPEKKRSSSSHKDLVSTRSPLHGRVSSYLRKTSEADAKRRSFSGVARAKPELRRSRAQELPTRLGRREVGSPLRVGEKRASLAERQADRRWIEDSDSEDLHFSSGSSPEHVHQPAEAFTLHRPPSTASPERRPGAAAPSGARLAQDRWSLRRREAARRPVVYTPGDRWDSTPDSTLGLELFPCEKDDVEPVKKDTKDKDSQVSSSQQQLIQLLQQQQQQLSEQLRLQRELQQHWRLASSPWRNSLGMSSRASPRPLRRAQSQGSEARRSTAELAVEAGPRKAQQMTSSATVSRGSTTGAPRTGARWSSSSLVSDGGPKVGGQPVAAAARPSLHSHVPCHRLYRVITRGLGIRAGPNVNAPRTGDVLKRGDVFEASVVARGADGRTYLKLAGWRGWAFDDSAVDPTDPSVEALMEEEAVELLASSNGGAWPERNSKPDPFCPRQEPQLRGDGWSTPSGTPETEMFVPPLESRRKGEYEAFHPSISHEFREARGCLRATTRRSRIRGRDTSVGHQTLTCGSREECSCARRVSFSGWFLGRCPSSTQWRGPQTTPTVDVFGLCFESSCFLPGRASQWYPGILVVYPMSFMVYSLESLETCWDPSPRSGASKFESRLDQQGFSESRHKPGTMLI</sequence>
<feature type="compositionally biased region" description="Low complexity" evidence="1">
    <location>
        <begin position="1198"/>
        <end position="1211"/>
    </location>
</feature>
<feature type="compositionally biased region" description="Basic and acidic residues" evidence="1">
    <location>
        <begin position="1132"/>
        <end position="1150"/>
    </location>
</feature>
<dbReference type="InterPro" id="IPR016024">
    <property type="entry name" value="ARM-type_fold"/>
</dbReference>
<evidence type="ECO:0000313" key="3">
    <source>
        <dbReference type="Proteomes" id="UP001642484"/>
    </source>
</evidence>
<accession>A0ABP0QT87</accession>
<evidence type="ECO:0000313" key="2">
    <source>
        <dbReference type="EMBL" id="CAK9090321.1"/>
    </source>
</evidence>
<feature type="compositionally biased region" description="Low complexity" evidence="1">
    <location>
        <begin position="1084"/>
        <end position="1093"/>
    </location>
</feature>
<dbReference type="Proteomes" id="UP001642484">
    <property type="component" value="Unassembled WGS sequence"/>
</dbReference>
<reference evidence="2 3" key="1">
    <citation type="submission" date="2024-02" db="EMBL/GenBank/DDBJ databases">
        <authorList>
            <person name="Chen Y."/>
            <person name="Shah S."/>
            <person name="Dougan E. K."/>
            <person name="Thang M."/>
            <person name="Chan C."/>
        </authorList>
    </citation>
    <scope>NUCLEOTIDE SEQUENCE [LARGE SCALE GENOMIC DNA]</scope>
</reference>
<name>A0ABP0QT87_9DINO</name>
<feature type="compositionally biased region" description="Acidic residues" evidence="1">
    <location>
        <begin position="799"/>
        <end position="822"/>
    </location>
</feature>
<evidence type="ECO:0000256" key="1">
    <source>
        <dbReference type="SAM" id="MobiDB-lite"/>
    </source>
</evidence>
<organism evidence="2 3">
    <name type="scientific">Durusdinium trenchii</name>
    <dbReference type="NCBI Taxonomy" id="1381693"/>
    <lineage>
        <taxon>Eukaryota</taxon>
        <taxon>Sar</taxon>
        <taxon>Alveolata</taxon>
        <taxon>Dinophyceae</taxon>
        <taxon>Suessiales</taxon>
        <taxon>Symbiodiniaceae</taxon>
        <taxon>Durusdinium</taxon>
    </lineage>
</organism>
<proteinExistence type="predicted"/>
<gene>
    <name evidence="2" type="ORF">CCMP2556_LOCUS43411</name>
</gene>
<feature type="compositionally biased region" description="Basic and acidic residues" evidence="1">
    <location>
        <begin position="998"/>
        <end position="1007"/>
    </location>
</feature>